<dbReference type="InterPro" id="IPR018247">
    <property type="entry name" value="EF_Hand_1_Ca_BS"/>
</dbReference>
<dbReference type="EMBL" id="CAXAMM010010546">
    <property type="protein sequence ID" value="CAK9023573.1"/>
    <property type="molecule type" value="Genomic_DNA"/>
</dbReference>
<evidence type="ECO:0000313" key="1">
    <source>
        <dbReference type="EMBL" id="CAK9023573.1"/>
    </source>
</evidence>
<accession>A0ABP0KA68</accession>
<dbReference type="PROSITE" id="PS00018">
    <property type="entry name" value="EF_HAND_1"/>
    <property type="match status" value="1"/>
</dbReference>
<protein>
    <submittedName>
        <fullName evidence="1">Ankyrin-3</fullName>
    </submittedName>
</protein>
<keyword evidence="2" id="KW-1185">Reference proteome</keyword>
<dbReference type="Proteomes" id="UP001642464">
    <property type="component" value="Unassembled WGS sequence"/>
</dbReference>
<comment type="caution">
    <text evidence="1">The sequence shown here is derived from an EMBL/GenBank/DDBJ whole genome shotgun (WGS) entry which is preliminary data.</text>
</comment>
<reference evidence="1 2" key="1">
    <citation type="submission" date="2024-02" db="EMBL/GenBank/DDBJ databases">
        <authorList>
            <person name="Chen Y."/>
            <person name="Shah S."/>
            <person name="Dougan E. K."/>
            <person name="Thang M."/>
            <person name="Chan C."/>
        </authorList>
    </citation>
    <scope>NUCLEOTIDE SEQUENCE [LARGE SCALE GENOMIC DNA]</scope>
</reference>
<proteinExistence type="predicted"/>
<evidence type="ECO:0000313" key="2">
    <source>
        <dbReference type="Proteomes" id="UP001642464"/>
    </source>
</evidence>
<name>A0ABP0KA68_9DINO</name>
<organism evidence="1 2">
    <name type="scientific">Durusdinium trenchii</name>
    <dbReference type="NCBI Taxonomy" id="1381693"/>
    <lineage>
        <taxon>Eukaryota</taxon>
        <taxon>Sar</taxon>
        <taxon>Alveolata</taxon>
        <taxon>Dinophyceae</taxon>
        <taxon>Suessiales</taxon>
        <taxon>Symbiodiniaceae</taxon>
        <taxon>Durusdinium</taxon>
    </lineage>
</organism>
<sequence>MEVWAEDALQYHDLDRDQRVTLEELAYNFLHWNVIQSRSHRLRSIRDRQPSSWVQTALKIEKEYLQKYFCEDAAACPELEELDRYGKHLSSSKKASKAAYQRIQSMMSGEEGDEVLTMVDRASGSHEARKVSELRSEL</sequence>
<gene>
    <name evidence="1" type="ORF">SCF082_LOCUS16269</name>
</gene>